<reference evidence="1 2" key="1">
    <citation type="submission" date="2018-01" db="EMBL/GenBank/DDBJ databases">
        <title>Metagenomic assembled genomes from two thermal pools in the Uzon Caldera, Kamchatka, Russia.</title>
        <authorList>
            <person name="Wilkins L."/>
            <person name="Ettinger C."/>
        </authorList>
    </citation>
    <scope>NUCLEOTIDE SEQUENCE [LARGE SCALE GENOMIC DNA]</scope>
    <source>
        <strain evidence="1">ZAV-07</strain>
    </source>
</reference>
<dbReference type="EMBL" id="PNIL01000041">
    <property type="protein sequence ID" value="PMP67603.1"/>
    <property type="molecule type" value="Genomic_DNA"/>
</dbReference>
<dbReference type="NCBIfam" id="TIGR03973">
    <property type="entry name" value="six_Cys_in_45"/>
    <property type="match status" value="1"/>
</dbReference>
<sequence>MNTVRHVKIVSKKPFWNIDKAHDCRACQTPCKSACKTSVTVGNQVCEIKKPVKRWIW</sequence>
<evidence type="ECO:0000313" key="2">
    <source>
        <dbReference type="Proteomes" id="UP000237040"/>
    </source>
</evidence>
<dbReference type="Pfam" id="PF13165">
    <property type="entry name" value="SCIFF"/>
    <property type="match status" value="1"/>
</dbReference>
<gene>
    <name evidence="1" type="primary">scfA</name>
    <name evidence="1" type="ORF">C0189_02765</name>
</gene>
<accession>A0A2J6WEL4</accession>
<comment type="caution">
    <text evidence="1">The sequence shown here is derived from an EMBL/GenBank/DDBJ whole genome shotgun (WGS) entry which is preliminary data.</text>
</comment>
<dbReference type="InterPro" id="IPR023975">
    <property type="entry name" value="Six-Cys_pep_SCIFF"/>
</dbReference>
<proteinExistence type="predicted"/>
<protein>
    <submittedName>
        <fullName evidence="1">Six-cysteine peptide SCIFF</fullName>
    </submittedName>
</protein>
<dbReference type="AlphaFoldDB" id="A0A2J6WEL4"/>
<organism evidence="1 2">
    <name type="scientific">Caldisericum exile</name>
    <dbReference type="NCBI Taxonomy" id="693075"/>
    <lineage>
        <taxon>Bacteria</taxon>
        <taxon>Pseudomonadati</taxon>
        <taxon>Caldisericota/Cryosericota group</taxon>
        <taxon>Caldisericota</taxon>
        <taxon>Caldisericia</taxon>
        <taxon>Caldisericales</taxon>
        <taxon>Caldisericaceae</taxon>
        <taxon>Caldisericum</taxon>
    </lineage>
</organism>
<evidence type="ECO:0000313" key="1">
    <source>
        <dbReference type="EMBL" id="PMP67603.1"/>
    </source>
</evidence>
<dbReference type="RefSeq" id="WP_416085366.1">
    <property type="nucleotide sequence ID" value="NZ_JBNARP010000037.1"/>
</dbReference>
<name>A0A2J6WEL4_9BACT</name>
<dbReference type="Proteomes" id="UP000237040">
    <property type="component" value="Unassembled WGS sequence"/>
</dbReference>